<dbReference type="Gramene" id="Os06t0643050-00">
    <property type="protein sequence ID" value="Os06t0643050-00"/>
    <property type="gene ID" value="Os06g0643050"/>
</dbReference>
<proteinExistence type="predicted"/>
<organism evidence="2 3">
    <name type="scientific">Oryza sativa subsp. japonica</name>
    <name type="common">Rice</name>
    <dbReference type="NCBI Taxonomy" id="39947"/>
    <lineage>
        <taxon>Eukaryota</taxon>
        <taxon>Viridiplantae</taxon>
        <taxon>Streptophyta</taxon>
        <taxon>Embryophyta</taxon>
        <taxon>Tracheophyta</taxon>
        <taxon>Spermatophyta</taxon>
        <taxon>Magnoliopsida</taxon>
        <taxon>Liliopsida</taxon>
        <taxon>Poales</taxon>
        <taxon>Poaceae</taxon>
        <taxon>BOP clade</taxon>
        <taxon>Oryzoideae</taxon>
        <taxon>Oryzeae</taxon>
        <taxon>Oryzinae</taxon>
        <taxon>Oryza</taxon>
        <taxon>Oryza sativa</taxon>
    </lineage>
</organism>
<evidence type="ECO:0000313" key="2">
    <source>
        <dbReference type="EMBL" id="BAS98827.1"/>
    </source>
</evidence>
<evidence type="ECO:0000313" key="3">
    <source>
        <dbReference type="Proteomes" id="UP000059680"/>
    </source>
</evidence>
<reference evidence="2 3" key="2">
    <citation type="journal article" date="2013" name="Plant Cell Physiol.">
        <title>Rice Annotation Project Database (RAP-DB): an integrative and interactive database for rice genomics.</title>
        <authorList>
            <person name="Sakai H."/>
            <person name="Lee S.S."/>
            <person name="Tanaka T."/>
            <person name="Numa H."/>
            <person name="Kim J."/>
            <person name="Kawahara Y."/>
            <person name="Wakimoto H."/>
            <person name="Yang C.C."/>
            <person name="Iwamoto M."/>
            <person name="Abe T."/>
            <person name="Yamada Y."/>
            <person name="Muto A."/>
            <person name="Inokuchi H."/>
            <person name="Ikemura T."/>
            <person name="Matsumoto T."/>
            <person name="Sasaki T."/>
            <person name="Itoh T."/>
        </authorList>
    </citation>
    <scope>NUCLEOTIDE SEQUENCE [LARGE SCALE GENOMIC DNA]</scope>
    <source>
        <strain evidence="3">cv. Nipponbare</strain>
    </source>
</reference>
<dbReference type="AlphaFoldDB" id="A0A0P0WZJ0"/>
<keyword evidence="3" id="KW-1185">Reference proteome</keyword>
<dbReference type="InParanoid" id="A0A0P0WZJ0"/>
<dbReference type="PaxDb" id="39947-A0A0P0WZJ0"/>
<protein>
    <submittedName>
        <fullName evidence="2">Os06g0643050 protein</fullName>
    </submittedName>
</protein>
<reference evidence="3" key="1">
    <citation type="journal article" date="2005" name="Nature">
        <title>The map-based sequence of the rice genome.</title>
        <authorList>
            <consortium name="International rice genome sequencing project (IRGSP)"/>
            <person name="Matsumoto T."/>
            <person name="Wu J."/>
            <person name="Kanamori H."/>
            <person name="Katayose Y."/>
            <person name="Fujisawa M."/>
            <person name="Namiki N."/>
            <person name="Mizuno H."/>
            <person name="Yamamoto K."/>
            <person name="Antonio B.A."/>
            <person name="Baba T."/>
            <person name="Sakata K."/>
            <person name="Nagamura Y."/>
            <person name="Aoki H."/>
            <person name="Arikawa K."/>
            <person name="Arita K."/>
            <person name="Bito T."/>
            <person name="Chiden Y."/>
            <person name="Fujitsuka N."/>
            <person name="Fukunaka R."/>
            <person name="Hamada M."/>
            <person name="Harada C."/>
            <person name="Hayashi A."/>
            <person name="Hijishita S."/>
            <person name="Honda M."/>
            <person name="Hosokawa S."/>
            <person name="Ichikawa Y."/>
            <person name="Idonuma A."/>
            <person name="Iijima M."/>
            <person name="Ikeda M."/>
            <person name="Ikeno M."/>
            <person name="Ito K."/>
            <person name="Ito S."/>
            <person name="Ito T."/>
            <person name="Ito Y."/>
            <person name="Ito Y."/>
            <person name="Iwabuchi A."/>
            <person name="Kamiya K."/>
            <person name="Karasawa W."/>
            <person name="Kurita K."/>
            <person name="Katagiri S."/>
            <person name="Kikuta A."/>
            <person name="Kobayashi H."/>
            <person name="Kobayashi N."/>
            <person name="Machita K."/>
            <person name="Maehara T."/>
            <person name="Masukawa M."/>
            <person name="Mizubayashi T."/>
            <person name="Mukai Y."/>
            <person name="Nagasaki H."/>
            <person name="Nagata Y."/>
            <person name="Naito S."/>
            <person name="Nakashima M."/>
            <person name="Nakama Y."/>
            <person name="Nakamichi Y."/>
            <person name="Nakamura M."/>
            <person name="Meguro A."/>
            <person name="Negishi M."/>
            <person name="Ohta I."/>
            <person name="Ohta T."/>
            <person name="Okamoto M."/>
            <person name="Ono N."/>
            <person name="Saji S."/>
            <person name="Sakaguchi M."/>
            <person name="Sakai K."/>
            <person name="Shibata M."/>
            <person name="Shimokawa T."/>
            <person name="Song J."/>
            <person name="Takazaki Y."/>
            <person name="Terasawa K."/>
            <person name="Tsugane M."/>
            <person name="Tsuji K."/>
            <person name="Ueda S."/>
            <person name="Waki K."/>
            <person name="Yamagata H."/>
            <person name="Yamamoto M."/>
            <person name="Yamamoto S."/>
            <person name="Yamane H."/>
            <person name="Yoshiki S."/>
            <person name="Yoshihara R."/>
            <person name="Yukawa K."/>
            <person name="Zhong H."/>
            <person name="Yano M."/>
            <person name="Yuan Q."/>
            <person name="Ouyang S."/>
            <person name="Liu J."/>
            <person name="Jones K.M."/>
            <person name="Gansberger K."/>
            <person name="Moffat K."/>
            <person name="Hill J."/>
            <person name="Bera J."/>
            <person name="Fadrosh D."/>
            <person name="Jin S."/>
            <person name="Johri S."/>
            <person name="Kim M."/>
            <person name="Overton L."/>
            <person name="Reardon M."/>
            <person name="Tsitrin T."/>
            <person name="Vuong H."/>
            <person name="Weaver B."/>
            <person name="Ciecko A."/>
            <person name="Tallon L."/>
            <person name="Jackson J."/>
            <person name="Pai G."/>
            <person name="Aken S.V."/>
            <person name="Utterback T."/>
            <person name="Reidmuller S."/>
            <person name="Feldblyum T."/>
            <person name="Hsiao J."/>
            <person name="Zismann V."/>
            <person name="Iobst S."/>
            <person name="de Vazeille A.R."/>
            <person name="Buell C.R."/>
            <person name="Ying K."/>
            <person name="Li Y."/>
            <person name="Lu T."/>
            <person name="Huang Y."/>
            <person name="Zhao Q."/>
            <person name="Feng Q."/>
            <person name="Zhang L."/>
            <person name="Zhu J."/>
            <person name="Weng Q."/>
            <person name="Mu J."/>
            <person name="Lu Y."/>
            <person name="Fan D."/>
            <person name="Liu Y."/>
            <person name="Guan J."/>
            <person name="Zhang Y."/>
            <person name="Yu S."/>
            <person name="Liu X."/>
            <person name="Zhang Y."/>
            <person name="Hong G."/>
            <person name="Han B."/>
            <person name="Choisne N."/>
            <person name="Demange N."/>
            <person name="Orjeda G."/>
            <person name="Samain S."/>
            <person name="Cattolico L."/>
            <person name="Pelletier E."/>
            <person name="Couloux A."/>
            <person name="Segurens B."/>
            <person name="Wincker P."/>
            <person name="D'Hont A."/>
            <person name="Scarpelli C."/>
            <person name="Weissenbach J."/>
            <person name="Salanoubat M."/>
            <person name="Quetier F."/>
            <person name="Yu Y."/>
            <person name="Kim H.R."/>
            <person name="Rambo T."/>
            <person name="Currie J."/>
            <person name="Collura K."/>
            <person name="Luo M."/>
            <person name="Yang T."/>
            <person name="Ammiraju J.S.S."/>
            <person name="Engler F."/>
            <person name="Soderlund C."/>
            <person name="Wing R.A."/>
            <person name="Palmer L.E."/>
            <person name="de la Bastide M."/>
            <person name="Spiegel L."/>
            <person name="Nascimento L."/>
            <person name="Zutavern T."/>
            <person name="O'Shaughnessy A."/>
            <person name="Dike S."/>
            <person name="Dedhia N."/>
            <person name="Preston R."/>
            <person name="Balija V."/>
            <person name="McCombie W.R."/>
            <person name="Chow T."/>
            <person name="Chen H."/>
            <person name="Chung M."/>
            <person name="Chen C."/>
            <person name="Shaw J."/>
            <person name="Wu H."/>
            <person name="Hsiao K."/>
            <person name="Chao Y."/>
            <person name="Chu M."/>
            <person name="Cheng C."/>
            <person name="Hour A."/>
            <person name="Lee P."/>
            <person name="Lin S."/>
            <person name="Lin Y."/>
            <person name="Liou J."/>
            <person name="Liu S."/>
            <person name="Hsing Y."/>
            <person name="Raghuvanshi S."/>
            <person name="Mohanty A."/>
            <person name="Bharti A.K."/>
            <person name="Gaur A."/>
            <person name="Gupta V."/>
            <person name="Kumar D."/>
            <person name="Ravi V."/>
            <person name="Vij S."/>
            <person name="Kapur A."/>
            <person name="Khurana P."/>
            <person name="Khurana P."/>
            <person name="Khurana J.P."/>
            <person name="Tyagi A.K."/>
            <person name="Gaikwad K."/>
            <person name="Singh A."/>
            <person name="Dalal V."/>
            <person name="Srivastava S."/>
            <person name="Dixit A."/>
            <person name="Pal A.K."/>
            <person name="Ghazi I.A."/>
            <person name="Yadav M."/>
            <person name="Pandit A."/>
            <person name="Bhargava A."/>
            <person name="Sureshbabu K."/>
            <person name="Batra K."/>
            <person name="Sharma T.R."/>
            <person name="Mohapatra T."/>
            <person name="Singh N.K."/>
            <person name="Messing J."/>
            <person name="Nelson A.B."/>
            <person name="Fuks G."/>
            <person name="Kavchok S."/>
            <person name="Keizer G."/>
            <person name="Linton E."/>
            <person name="Llaca V."/>
            <person name="Song R."/>
            <person name="Tanyolac B."/>
            <person name="Young S."/>
            <person name="Ho-Il K."/>
            <person name="Hahn J.H."/>
            <person name="Sangsakoo G."/>
            <person name="Vanavichit A."/>
            <person name="de Mattos Luiz.A.T."/>
            <person name="Zimmer P.D."/>
            <person name="Malone G."/>
            <person name="Dellagostin O."/>
            <person name="de Oliveira A.C."/>
            <person name="Bevan M."/>
            <person name="Bancroft I."/>
            <person name="Minx P."/>
            <person name="Cordum H."/>
            <person name="Wilson R."/>
            <person name="Cheng Z."/>
            <person name="Jin W."/>
            <person name="Jiang J."/>
            <person name="Leong S.A."/>
            <person name="Iwama H."/>
            <person name="Gojobori T."/>
            <person name="Itoh T."/>
            <person name="Niimura Y."/>
            <person name="Fujii Y."/>
            <person name="Habara T."/>
            <person name="Sakai H."/>
            <person name="Sato Y."/>
            <person name="Wilson G."/>
            <person name="Kumar K."/>
            <person name="McCouch S."/>
            <person name="Juretic N."/>
            <person name="Hoen D."/>
            <person name="Wright S."/>
            <person name="Bruskiewich R."/>
            <person name="Bureau T."/>
            <person name="Miyao A."/>
            <person name="Hirochika H."/>
            <person name="Nishikawa T."/>
            <person name="Kadowaki K."/>
            <person name="Sugiura M."/>
            <person name="Burr B."/>
            <person name="Sasaki T."/>
        </authorList>
    </citation>
    <scope>NUCLEOTIDE SEQUENCE [LARGE SCALE GENOMIC DNA]</scope>
    <source>
        <strain evidence="3">cv. Nipponbare</strain>
    </source>
</reference>
<reference evidence="2 3" key="3">
    <citation type="journal article" date="2013" name="Rice">
        <title>Improvement of the Oryza sativa Nipponbare reference genome using next generation sequence and optical map data.</title>
        <authorList>
            <person name="Kawahara Y."/>
            <person name="de la Bastide M."/>
            <person name="Hamilton J.P."/>
            <person name="Kanamori H."/>
            <person name="McCombie W.R."/>
            <person name="Ouyang S."/>
            <person name="Schwartz D.C."/>
            <person name="Tanaka T."/>
            <person name="Wu J."/>
            <person name="Zhou S."/>
            <person name="Childs K.L."/>
            <person name="Davidson R.M."/>
            <person name="Lin H."/>
            <person name="Quesada-Ocampo L."/>
            <person name="Vaillancourt B."/>
            <person name="Sakai H."/>
            <person name="Lee S.S."/>
            <person name="Kim J."/>
            <person name="Numa H."/>
            <person name="Itoh T."/>
            <person name="Buell C.R."/>
            <person name="Matsumoto T."/>
        </authorList>
    </citation>
    <scope>NUCLEOTIDE SEQUENCE [LARGE SCALE GENOMIC DNA]</scope>
    <source>
        <strain evidence="3">cv. Nipponbare</strain>
    </source>
</reference>
<evidence type="ECO:0000256" key="1">
    <source>
        <dbReference type="SAM" id="MobiDB-lite"/>
    </source>
</evidence>
<dbReference type="Proteomes" id="UP000059680">
    <property type="component" value="Chromosome 6"/>
</dbReference>
<sequence length="214" mass="24216">MSESSFCIHSSKAFLLSSRSTLLEFILEKACFGGAGGIPFLGNSCLSCKDNFRKSLNLRRTPWLELMPSGDCIPTCILTHNYGFQEVVSSRTSFRCLSDPRRNHHTVTPSGLRVMWPYGVPSLPSLRGRAPVHAERQPGGAVVAVLRRARRLLPRRRKRRRRRHRRPLRRWIERAEGWGEVGGRNRCGGLEASRRRFRGGRSGGRGGGVRGRRR</sequence>
<accession>A0A0P0WZJ0</accession>
<feature type="region of interest" description="Disordered" evidence="1">
    <location>
        <begin position="190"/>
        <end position="214"/>
    </location>
</feature>
<name>A0A0P0WZJ0_ORYSJ</name>
<gene>
    <name evidence="2" type="ordered locus">Os06g0643050</name>
    <name evidence="2" type="ORF">OSNPB_060643050</name>
</gene>
<feature type="compositionally biased region" description="Gly residues" evidence="1">
    <location>
        <begin position="200"/>
        <end position="214"/>
    </location>
</feature>
<dbReference type="EMBL" id="AP014962">
    <property type="protein sequence ID" value="BAS98827.1"/>
    <property type="molecule type" value="Genomic_DNA"/>
</dbReference>